<protein>
    <submittedName>
        <fullName evidence="1">Uncharacterized protein</fullName>
    </submittedName>
</protein>
<evidence type="ECO:0000313" key="1">
    <source>
        <dbReference type="EMBL" id="QPJ58571.1"/>
    </source>
</evidence>
<dbReference type="EMBL" id="CP039370">
    <property type="protein sequence ID" value="QPJ58571.1"/>
    <property type="molecule type" value="Genomic_DNA"/>
</dbReference>
<gene>
    <name evidence="1" type="ORF">E5P55_01290</name>
</gene>
<dbReference type="Proteomes" id="UP000594451">
    <property type="component" value="Chromosome"/>
</dbReference>
<dbReference type="AlphaFoldDB" id="A0A7T0BS16"/>
<sequence length="110" mass="13020">MVKNNLFINLGGTIILNIIVGKLKTFRGTGRFTREVIKNIIIKNTNKINFNKKNVYYFYSSVDIVPTREIIKNRCLVVVHDVTPLILYKKFNLKKIKQWFFRYSYVINNS</sequence>
<evidence type="ECO:0000313" key="2">
    <source>
        <dbReference type="Proteomes" id="UP000594451"/>
    </source>
</evidence>
<accession>A0A7T0BS16</accession>
<reference evidence="1 2" key="1">
    <citation type="journal article" date="2020" name="Sci. Rep.">
        <title>Morphology, ultrastructure, genomics, and phylogeny of Euplotes vanleeuwenhoeki sp. nov. and its ultra-reduced endosymbiont Candidatus Pinguicoccus supinus sp. nov.</title>
        <authorList>
            <person name="Serra V."/>
            <person name="Gammuto L."/>
            <person name="Nitla V."/>
            <person name="Castelli M."/>
            <person name="Lanzoni O."/>
            <person name="Sassera D."/>
            <person name="Bandi C."/>
            <person name="Sandeep B.V."/>
            <person name="Verni F."/>
            <person name="Modeo L."/>
            <person name="Petroni G."/>
        </authorList>
    </citation>
    <scope>NUCLEOTIDE SEQUENCE [LARGE SCALE GENOMIC DNA]</scope>
    <source>
        <strain evidence="1 2">KKR18_Esm</strain>
    </source>
</reference>
<dbReference type="KEGG" id="psup:E5P55_01290"/>
<keyword evidence="2" id="KW-1185">Reference proteome</keyword>
<proteinExistence type="predicted"/>
<organism evidence="1 2">
    <name type="scientific">Candidatus Pinguicoccus supinus</name>
    <dbReference type="NCBI Taxonomy" id="2529394"/>
    <lineage>
        <taxon>Bacteria</taxon>
        <taxon>Pseudomonadati</taxon>
        <taxon>Verrucomicrobiota</taxon>
        <taxon>Candidatus Pinguicoccus</taxon>
    </lineage>
</organism>
<name>A0A7T0BS16_9BACT</name>